<evidence type="ECO:0000313" key="2">
    <source>
        <dbReference type="Proteomes" id="UP000503313"/>
    </source>
</evidence>
<accession>A0AAE7BCS5</accession>
<gene>
    <name evidence="1" type="ORF">ADFLV_1121</name>
</gene>
<organism evidence="1 2">
    <name type="scientific">Arcobacter defluvii</name>
    <dbReference type="NCBI Taxonomy" id="873191"/>
    <lineage>
        <taxon>Bacteria</taxon>
        <taxon>Pseudomonadati</taxon>
        <taxon>Campylobacterota</taxon>
        <taxon>Epsilonproteobacteria</taxon>
        <taxon>Campylobacterales</taxon>
        <taxon>Arcobacteraceae</taxon>
        <taxon>Arcobacter</taxon>
    </lineage>
</organism>
<dbReference type="Proteomes" id="UP000503313">
    <property type="component" value="Chromosome"/>
</dbReference>
<dbReference type="RefSeq" id="WP_129011121.1">
    <property type="nucleotide sequence ID" value="NZ_CP053835.1"/>
</dbReference>
<dbReference type="AlphaFoldDB" id="A0AAE7BCS5"/>
<reference evidence="1 2" key="1">
    <citation type="submission" date="2020-05" db="EMBL/GenBank/DDBJ databases">
        <title>Complete genome sequencing of Campylobacter and Arcobacter type strains.</title>
        <authorList>
            <person name="Miller W.G."/>
            <person name="Yee E."/>
        </authorList>
    </citation>
    <scope>NUCLEOTIDE SEQUENCE [LARGE SCALE GENOMIC DNA]</scope>
    <source>
        <strain evidence="1 2">LMG 25694</strain>
    </source>
</reference>
<proteinExistence type="predicted"/>
<protein>
    <submittedName>
        <fullName evidence="1">Uncharacterized protein</fullName>
    </submittedName>
</protein>
<evidence type="ECO:0000313" key="1">
    <source>
        <dbReference type="EMBL" id="QKF77155.1"/>
    </source>
</evidence>
<sequence length="113" mass="13405">MSSKNNQNLINDKSIAQKEFEANRLEEIAINNIKLIHTDRFNFVVEQNRFKGYFGTLKYALRRFYKLLHGKSSMRFEDFTNQYGNLKAYMPCNMIDIDLIKKELSKEVEDEKA</sequence>
<dbReference type="EMBL" id="CP053835">
    <property type="protein sequence ID" value="QKF77155.1"/>
    <property type="molecule type" value="Genomic_DNA"/>
</dbReference>
<name>A0AAE7BCS5_9BACT</name>
<keyword evidence="2" id="KW-1185">Reference proteome</keyword>
<dbReference type="KEGG" id="adz:ADFLV_1121"/>